<evidence type="ECO:0000313" key="6">
    <source>
        <dbReference type="Proteomes" id="UP000477680"/>
    </source>
</evidence>
<evidence type="ECO:0000259" key="4">
    <source>
        <dbReference type="Pfam" id="PF02719"/>
    </source>
</evidence>
<reference evidence="5 6" key="1">
    <citation type="submission" date="2020-02" db="EMBL/GenBank/DDBJ databases">
        <title>Genome sequencing for Kineobactrum sp. M2.</title>
        <authorList>
            <person name="Park S.-J."/>
        </authorList>
    </citation>
    <scope>NUCLEOTIDE SEQUENCE [LARGE SCALE GENOMIC DNA]</scope>
    <source>
        <strain evidence="5 6">M2</strain>
    </source>
</reference>
<dbReference type="PANTHER" id="PTHR43318">
    <property type="entry name" value="UDP-N-ACETYLGLUCOSAMINE 4,6-DEHYDRATASE"/>
    <property type="match status" value="1"/>
</dbReference>
<keyword evidence="3" id="KW-1133">Transmembrane helix</keyword>
<dbReference type="InterPro" id="IPR003869">
    <property type="entry name" value="Polysac_CapD-like"/>
</dbReference>
<keyword evidence="6" id="KW-1185">Reference proteome</keyword>
<comment type="similarity">
    <text evidence="1">Belongs to the polysaccharide synthase family.</text>
</comment>
<dbReference type="AlphaFoldDB" id="A0A6C0TYP7"/>
<dbReference type="Pfam" id="PF13727">
    <property type="entry name" value="CoA_binding_3"/>
    <property type="match status" value="1"/>
</dbReference>
<sequence>MGGDLLNRLGDCVLQAISGVLGSLRDALGKLVELPRNIKQALLLVLDMVFVIAAIWAAVALRQGTVGVGFGPVEIFCVAFTVIVSAIIFLRLGLYRAVIRFMGQQAIWAVITAVSYSTLVLAAAVFLSQAHVPRAMPFIYWGIALLLIGGSRLVARAYYQAKLRSLSRNVIIYGAGESGRQLLTALHHGDQYRAVVFVDDDPRLQHSVINGLQVARPEEIKRLIGEHNITQVLLAIPSASPERRREIINSLVGLPVHVRTVPKINELVAGRASVNQIQDIDLDDLLGRDPVPPHPELIDRCITDKVVMVTGAGGSIGSELCRQILTSGPRELLLLDNSEYALYRIERELRDLKQATGSTLEIVALLGSVQDQRRLETVYSTFVVQTVYHAAAYKHVPIVEYNVAEGVANNVFGTWYAAEAARKAGVETFVLVSTDKAVRPTNVMGASKRFAEMVLQGLAQRDTRTRFCMVRFGNVLGSSGSVVPLFREQIATGGPVTVTHPEVSRYFMSIQEAAQLVLQAGAMGTGGDVFVLDMGEPVRIIELARRMIRLSGYEMQLDSHAQDHIQIEFIGLRPGEKLREELLLGSDVTGTGHPMIMRAEEECLSYSQIHRHLTDLMHYCDTMDCAGITSVLNAAVSGFGSHEVRHDHVWRKQGMVGRATVPKAKPKTLPSAASSHSNVQELFPDKS</sequence>
<evidence type="ECO:0000256" key="1">
    <source>
        <dbReference type="ARBA" id="ARBA00007430"/>
    </source>
</evidence>
<dbReference type="Pfam" id="PF02719">
    <property type="entry name" value="Polysacc_synt_2"/>
    <property type="match status" value="1"/>
</dbReference>
<gene>
    <name evidence="5" type="ORF">G3T16_03885</name>
</gene>
<dbReference type="InterPro" id="IPR036291">
    <property type="entry name" value="NAD(P)-bd_dom_sf"/>
</dbReference>
<evidence type="ECO:0000313" key="5">
    <source>
        <dbReference type="EMBL" id="QIB64663.1"/>
    </source>
</evidence>
<accession>A0A6C0TYP7</accession>
<dbReference type="Gene3D" id="3.40.50.720">
    <property type="entry name" value="NAD(P)-binding Rossmann-like Domain"/>
    <property type="match status" value="2"/>
</dbReference>
<dbReference type="PANTHER" id="PTHR43318:SF1">
    <property type="entry name" value="POLYSACCHARIDE BIOSYNTHESIS PROTEIN EPSC-RELATED"/>
    <property type="match status" value="1"/>
</dbReference>
<feature type="region of interest" description="Disordered" evidence="2">
    <location>
        <begin position="663"/>
        <end position="687"/>
    </location>
</feature>
<feature type="transmembrane region" description="Helical" evidence="3">
    <location>
        <begin position="138"/>
        <end position="159"/>
    </location>
</feature>
<dbReference type="CDD" id="cd05237">
    <property type="entry name" value="UDP_invert_4-6DH_SDR_e"/>
    <property type="match status" value="1"/>
</dbReference>
<dbReference type="SUPFAM" id="SSF53335">
    <property type="entry name" value="S-adenosyl-L-methionine-dependent methyltransferases"/>
    <property type="match status" value="1"/>
</dbReference>
<dbReference type="InterPro" id="IPR051203">
    <property type="entry name" value="Polysaccharide_Synthase-Rel"/>
</dbReference>
<feature type="transmembrane region" description="Helical" evidence="3">
    <location>
        <begin position="41"/>
        <end position="61"/>
    </location>
</feature>
<feature type="compositionally biased region" description="Polar residues" evidence="2">
    <location>
        <begin position="671"/>
        <end position="680"/>
    </location>
</feature>
<keyword evidence="3" id="KW-0812">Transmembrane</keyword>
<dbReference type="Proteomes" id="UP000477680">
    <property type="component" value="Chromosome"/>
</dbReference>
<dbReference type="SUPFAM" id="SSF51735">
    <property type="entry name" value="NAD(P)-binding Rossmann-fold domains"/>
    <property type="match status" value="1"/>
</dbReference>
<feature type="domain" description="Polysaccharide biosynthesis protein CapD-like" evidence="4">
    <location>
        <begin position="307"/>
        <end position="600"/>
    </location>
</feature>
<proteinExistence type="inferred from homology"/>
<organism evidence="5 6">
    <name type="scientific">Kineobactrum salinum</name>
    <dbReference type="NCBI Taxonomy" id="2708301"/>
    <lineage>
        <taxon>Bacteria</taxon>
        <taxon>Pseudomonadati</taxon>
        <taxon>Pseudomonadota</taxon>
        <taxon>Gammaproteobacteria</taxon>
        <taxon>Cellvibrionales</taxon>
        <taxon>Halieaceae</taxon>
        <taxon>Kineobactrum</taxon>
    </lineage>
</organism>
<feature type="transmembrane region" description="Helical" evidence="3">
    <location>
        <begin position="73"/>
        <end position="94"/>
    </location>
</feature>
<dbReference type="KEGG" id="kim:G3T16_03885"/>
<dbReference type="EMBL" id="CP048711">
    <property type="protein sequence ID" value="QIB64663.1"/>
    <property type="molecule type" value="Genomic_DNA"/>
</dbReference>
<name>A0A6C0TYP7_9GAMM</name>
<dbReference type="InterPro" id="IPR029063">
    <property type="entry name" value="SAM-dependent_MTases_sf"/>
</dbReference>
<keyword evidence="3" id="KW-0472">Membrane</keyword>
<evidence type="ECO:0000256" key="3">
    <source>
        <dbReference type="SAM" id="Phobius"/>
    </source>
</evidence>
<protein>
    <submittedName>
        <fullName evidence="5">Polysaccharide biosynthesis protein</fullName>
    </submittedName>
</protein>
<feature type="transmembrane region" description="Helical" evidence="3">
    <location>
        <begin position="106"/>
        <end position="126"/>
    </location>
</feature>
<evidence type="ECO:0000256" key="2">
    <source>
        <dbReference type="SAM" id="MobiDB-lite"/>
    </source>
</evidence>